<name>A0A428WPC4_AMYBA</name>
<keyword evidence="3" id="KW-1185">Reference proteome</keyword>
<evidence type="ECO:0000313" key="2">
    <source>
        <dbReference type="EMBL" id="RSM44904.1"/>
    </source>
</evidence>
<dbReference type="AlphaFoldDB" id="A0A428WPC4"/>
<evidence type="ECO:0000256" key="1">
    <source>
        <dbReference type="SAM" id="MobiDB-lite"/>
    </source>
</evidence>
<feature type="region of interest" description="Disordered" evidence="1">
    <location>
        <begin position="1"/>
        <end position="22"/>
    </location>
</feature>
<dbReference type="EMBL" id="QHHU01000018">
    <property type="protein sequence ID" value="RSM44904.1"/>
    <property type="molecule type" value="Genomic_DNA"/>
</dbReference>
<evidence type="ECO:0000313" key="3">
    <source>
        <dbReference type="Proteomes" id="UP000286716"/>
    </source>
</evidence>
<reference evidence="2 3" key="1">
    <citation type="submission" date="2018-05" db="EMBL/GenBank/DDBJ databases">
        <title>Evolution of GPA BGCs.</title>
        <authorList>
            <person name="Waglechner N."/>
            <person name="Wright G.D."/>
        </authorList>
    </citation>
    <scope>NUCLEOTIDE SEQUENCE [LARGE SCALE GENOMIC DNA]</scope>
    <source>
        <strain evidence="2 3">DSM 5908</strain>
    </source>
</reference>
<sequence length="79" mass="8822">MVHRAQQHPLVGHRGADAVRSQTAGATVDACGVPRDQKSIVERVQRCGGLFTVTQRRQRAFQRSRTIRTVSFQHRADAV</sequence>
<proteinExistence type="predicted"/>
<dbReference type="Proteomes" id="UP000286716">
    <property type="component" value="Unassembled WGS sequence"/>
</dbReference>
<protein>
    <submittedName>
        <fullName evidence="2">Uncharacterized protein</fullName>
    </submittedName>
</protein>
<accession>A0A428WPC4</accession>
<organism evidence="2 3">
    <name type="scientific">Amycolatopsis balhimycina DSM 5908</name>
    <dbReference type="NCBI Taxonomy" id="1081091"/>
    <lineage>
        <taxon>Bacteria</taxon>
        <taxon>Bacillati</taxon>
        <taxon>Actinomycetota</taxon>
        <taxon>Actinomycetes</taxon>
        <taxon>Pseudonocardiales</taxon>
        <taxon>Pseudonocardiaceae</taxon>
        <taxon>Amycolatopsis</taxon>
    </lineage>
</organism>
<comment type="caution">
    <text evidence="2">The sequence shown here is derived from an EMBL/GenBank/DDBJ whole genome shotgun (WGS) entry which is preliminary data.</text>
</comment>
<gene>
    <name evidence="2" type="ORF">DMA12_15310</name>
</gene>